<evidence type="ECO:0000313" key="2">
    <source>
        <dbReference type="Proteomes" id="UP000492821"/>
    </source>
</evidence>
<dbReference type="AlphaFoldDB" id="A0A7E4UX15"/>
<keyword evidence="1" id="KW-0732">Signal</keyword>
<evidence type="ECO:0000256" key="1">
    <source>
        <dbReference type="SAM" id="SignalP"/>
    </source>
</evidence>
<sequence length="249" mass="27999">MRLLYLAYFICSTVCFVDSSAPFAEKVPECFDGRAGSITVWYLSVDPYKFEIITTLSLDLIKTSIYLDVDNANPDLTFNEELMMLSCACTDLTLNSYEYFVSPVVFAENTVTGESTQTDALTLCVFHEASKSVAQVLDIPPFSFESFMIAKYIELMPRREIDLGESNSTGRCVNERGYIMSKFPGQNTCFYVYTVKINLNLMTIDNGKPRAEKAFKYGSFLASSDFPTVKELINIEAGAEDKWVTFSLC</sequence>
<protein>
    <submittedName>
        <fullName evidence="3">DUF3707 domain-containing protein</fullName>
    </submittedName>
</protein>
<accession>A0A7E4UX15</accession>
<reference evidence="2" key="1">
    <citation type="journal article" date="2013" name="Genetics">
        <title>The draft genome and transcriptome of Panagrellus redivivus are shaped by the harsh demands of a free-living lifestyle.</title>
        <authorList>
            <person name="Srinivasan J."/>
            <person name="Dillman A.R."/>
            <person name="Macchietto M.G."/>
            <person name="Heikkinen L."/>
            <person name="Lakso M."/>
            <person name="Fracchia K.M."/>
            <person name="Antoshechkin I."/>
            <person name="Mortazavi A."/>
            <person name="Wong G."/>
            <person name="Sternberg P.W."/>
        </authorList>
    </citation>
    <scope>NUCLEOTIDE SEQUENCE [LARGE SCALE GENOMIC DNA]</scope>
    <source>
        <strain evidence="2">MT8872</strain>
    </source>
</reference>
<keyword evidence="2" id="KW-1185">Reference proteome</keyword>
<dbReference type="WBParaSite" id="Pan_g13867.t1">
    <property type="protein sequence ID" value="Pan_g13867.t1"/>
    <property type="gene ID" value="Pan_g13867"/>
</dbReference>
<proteinExistence type="predicted"/>
<feature type="chain" id="PRO_5028821356" evidence="1">
    <location>
        <begin position="20"/>
        <end position="249"/>
    </location>
</feature>
<evidence type="ECO:0000313" key="3">
    <source>
        <dbReference type="WBParaSite" id="Pan_g13867.t1"/>
    </source>
</evidence>
<dbReference type="Proteomes" id="UP000492821">
    <property type="component" value="Unassembled WGS sequence"/>
</dbReference>
<feature type="signal peptide" evidence="1">
    <location>
        <begin position="1"/>
        <end position="19"/>
    </location>
</feature>
<name>A0A7E4UX15_PANRE</name>
<reference evidence="3" key="2">
    <citation type="submission" date="2020-10" db="UniProtKB">
        <authorList>
            <consortium name="WormBaseParasite"/>
        </authorList>
    </citation>
    <scope>IDENTIFICATION</scope>
</reference>
<organism evidence="2 3">
    <name type="scientific">Panagrellus redivivus</name>
    <name type="common">Microworm</name>
    <dbReference type="NCBI Taxonomy" id="6233"/>
    <lineage>
        <taxon>Eukaryota</taxon>
        <taxon>Metazoa</taxon>
        <taxon>Ecdysozoa</taxon>
        <taxon>Nematoda</taxon>
        <taxon>Chromadorea</taxon>
        <taxon>Rhabditida</taxon>
        <taxon>Tylenchina</taxon>
        <taxon>Panagrolaimomorpha</taxon>
        <taxon>Panagrolaimoidea</taxon>
        <taxon>Panagrolaimidae</taxon>
        <taxon>Panagrellus</taxon>
    </lineage>
</organism>